<dbReference type="EMBL" id="RCOS01000062">
    <property type="protein sequence ID" value="RSN76257.1"/>
    <property type="molecule type" value="Genomic_DNA"/>
</dbReference>
<evidence type="ECO:0000313" key="2">
    <source>
        <dbReference type="Proteomes" id="UP000277582"/>
    </source>
</evidence>
<evidence type="ECO:0000313" key="1">
    <source>
        <dbReference type="EMBL" id="RSN76257.1"/>
    </source>
</evidence>
<name>A0A429GRL4_9CREN</name>
<keyword evidence="2" id="KW-1185">Reference proteome</keyword>
<comment type="caution">
    <text evidence="1">The sequence shown here is derived from an EMBL/GenBank/DDBJ whole genome shotgun (WGS) entry which is preliminary data.</text>
</comment>
<dbReference type="AlphaFoldDB" id="A0A429GRL4"/>
<protein>
    <submittedName>
        <fullName evidence="1">Uncharacterized protein</fullName>
    </submittedName>
</protein>
<sequence length="78" mass="9090">MEKNIKTLEEELNSIIEICDEKIKHYRALVEEYQMIKGSALSLLNLNNDTKRKAVSLIDALKRIKYALYALMESENED</sequence>
<dbReference type="RefSeq" id="WP_125670880.1">
    <property type="nucleotide sequence ID" value="NZ_RCOS01000062.1"/>
</dbReference>
<accession>A0A429GRL4</accession>
<gene>
    <name evidence="1" type="ORF">D6D85_04715</name>
</gene>
<proteinExistence type="predicted"/>
<organism evidence="1 2">
    <name type="scientific">Candidatus Methanodesulfokora washburnensis</name>
    <dbReference type="NCBI Taxonomy" id="2478471"/>
    <lineage>
        <taxon>Archaea</taxon>
        <taxon>Thermoproteota</taxon>
        <taxon>Candidatus Korarchaeia</taxon>
        <taxon>Candidatus Korarchaeia incertae sedis</taxon>
        <taxon>Candidatus Methanodesulfokora</taxon>
    </lineage>
</organism>
<reference evidence="1 2" key="1">
    <citation type="submission" date="2018-10" db="EMBL/GenBank/DDBJ databases">
        <title>Co-occurring genomic capacity for anaerobic methane metabolism and dissimilatory sulfite reduction discovered in the Korarchaeota.</title>
        <authorList>
            <person name="Mckay L.J."/>
            <person name="Dlakic M."/>
            <person name="Fields M.W."/>
            <person name="Delmont T.O."/>
            <person name="Eren A.M."/>
            <person name="Jay Z.J."/>
            <person name="Klingelsmith K.B."/>
            <person name="Rusch D.B."/>
            <person name="Inskeep W.P."/>
        </authorList>
    </citation>
    <scope>NUCLEOTIDE SEQUENCE [LARGE SCALE GENOMIC DNA]</scope>
    <source>
        <strain evidence="1 2">MDKW</strain>
    </source>
</reference>
<dbReference type="Proteomes" id="UP000277582">
    <property type="component" value="Unassembled WGS sequence"/>
</dbReference>